<sequence length="151" mass="17021">MNSNRRISAIKYHQEAVRGVNHPKVRVESTKSCLFITRLANIWNLETTDPCTHCCYVRAPCQLPRKPSPAAAAAAAVGPLLRHVRLLPPLARKNASWGSRELTSRHDIEKQTDTLLTTFIVKHCGRDIGRRPPHRLAAPPHSLRDMRVKVK</sequence>
<reference evidence="1 2" key="2">
    <citation type="journal article" date="2010" name="Nucleic Acids Res.">
        <title>BeetleBase in 2010: revisions to provide comprehensive genomic information for Tribolium castaneum.</title>
        <authorList>
            <person name="Kim H.S."/>
            <person name="Murphy T."/>
            <person name="Xia J."/>
            <person name="Caragea D."/>
            <person name="Park Y."/>
            <person name="Beeman R.W."/>
            <person name="Lorenzen M.D."/>
            <person name="Butcher S."/>
            <person name="Manak J.R."/>
            <person name="Brown S.J."/>
        </authorList>
    </citation>
    <scope>GENOME REANNOTATION</scope>
    <source>
        <strain evidence="1 2">Georgia GA2</strain>
    </source>
</reference>
<reference evidence="1 2" key="1">
    <citation type="journal article" date="2008" name="Nature">
        <title>The genome of the model beetle and pest Tribolium castaneum.</title>
        <authorList>
            <consortium name="Tribolium Genome Sequencing Consortium"/>
            <person name="Richards S."/>
            <person name="Gibbs R.A."/>
            <person name="Weinstock G.M."/>
            <person name="Brown S.J."/>
            <person name="Denell R."/>
            <person name="Beeman R.W."/>
            <person name="Gibbs R."/>
            <person name="Beeman R.W."/>
            <person name="Brown S.J."/>
            <person name="Bucher G."/>
            <person name="Friedrich M."/>
            <person name="Grimmelikhuijzen C.J."/>
            <person name="Klingler M."/>
            <person name="Lorenzen M."/>
            <person name="Richards S."/>
            <person name="Roth S."/>
            <person name="Schroder R."/>
            <person name="Tautz D."/>
            <person name="Zdobnov E.M."/>
            <person name="Muzny D."/>
            <person name="Gibbs R.A."/>
            <person name="Weinstock G.M."/>
            <person name="Attaway T."/>
            <person name="Bell S."/>
            <person name="Buhay C.J."/>
            <person name="Chandrabose M.N."/>
            <person name="Chavez D."/>
            <person name="Clerk-Blankenburg K.P."/>
            <person name="Cree A."/>
            <person name="Dao M."/>
            <person name="Davis C."/>
            <person name="Chacko J."/>
            <person name="Dinh H."/>
            <person name="Dugan-Rocha S."/>
            <person name="Fowler G."/>
            <person name="Garner T.T."/>
            <person name="Garnes J."/>
            <person name="Gnirke A."/>
            <person name="Hawes A."/>
            <person name="Hernandez J."/>
            <person name="Hines S."/>
            <person name="Holder M."/>
            <person name="Hume J."/>
            <person name="Jhangiani S.N."/>
            <person name="Joshi V."/>
            <person name="Khan Z.M."/>
            <person name="Jackson L."/>
            <person name="Kovar C."/>
            <person name="Kowis A."/>
            <person name="Lee S."/>
            <person name="Lewis L.R."/>
            <person name="Margolis J."/>
            <person name="Morgan M."/>
            <person name="Nazareth L.V."/>
            <person name="Nguyen N."/>
            <person name="Okwuonu G."/>
            <person name="Parker D."/>
            <person name="Richards S."/>
            <person name="Ruiz S.J."/>
            <person name="Santibanez J."/>
            <person name="Savard J."/>
            <person name="Scherer S.E."/>
            <person name="Schneider B."/>
            <person name="Sodergren E."/>
            <person name="Tautz D."/>
            <person name="Vattahil S."/>
            <person name="Villasana D."/>
            <person name="White C.S."/>
            <person name="Wright R."/>
            <person name="Park Y."/>
            <person name="Beeman R.W."/>
            <person name="Lord J."/>
            <person name="Oppert B."/>
            <person name="Lorenzen M."/>
            <person name="Brown S."/>
            <person name="Wang L."/>
            <person name="Savard J."/>
            <person name="Tautz D."/>
            <person name="Richards S."/>
            <person name="Weinstock G."/>
            <person name="Gibbs R.A."/>
            <person name="Liu Y."/>
            <person name="Worley K."/>
            <person name="Weinstock G."/>
            <person name="Elsik C.G."/>
            <person name="Reese J.T."/>
            <person name="Elhaik E."/>
            <person name="Landan G."/>
            <person name="Graur D."/>
            <person name="Arensburger P."/>
            <person name="Atkinson P."/>
            <person name="Beeman R.W."/>
            <person name="Beidler J."/>
            <person name="Brown S.J."/>
            <person name="Demuth J.P."/>
            <person name="Drury D.W."/>
            <person name="Du Y.Z."/>
            <person name="Fujiwara H."/>
            <person name="Lorenzen M."/>
            <person name="Maselli V."/>
            <person name="Osanai M."/>
            <person name="Park Y."/>
            <person name="Robertson H.M."/>
            <person name="Tu Z."/>
            <person name="Wang J.J."/>
            <person name="Wang S."/>
            <person name="Richards S."/>
            <person name="Song H."/>
            <person name="Zhang L."/>
            <person name="Sodergren E."/>
            <person name="Werner D."/>
            <person name="Stanke M."/>
            <person name="Morgenstern B."/>
            <person name="Solovyev V."/>
            <person name="Kosarev P."/>
            <person name="Brown G."/>
            <person name="Chen H.C."/>
            <person name="Ermolaeva O."/>
            <person name="Hlavina W."/>
            <person name="Kapustin Y."/>
            <person name="Kiryutin B."/>
            <person name="Kitts P."/>
            <person name="Maglott D."/>
            <person name="Pruitt K."/>
            <person name="Sapojnikov V."/>
            <person name="Souvorov A."/>
            <person name="Mackey A.J."/>
            <person name="Waterhouse R.M."/>
            <person name="Wyder S."/>
            <person name="Zdobnov E.M."/>
            <person name="Zdobnov E.M."/>
            <person name="Wyder S."/>
            <person name="Kriventseva E.V."/>
            <person name="Kadowaki T."/>
            <person name="Bork P."/>
            <person name="Aranda M."/>
            <person name="Bao R."/>
            <person name="Beermann A."/>
            <person name="Berns N."/>
            <person name="Bolognesi R."/>
            <person name="Bonneton F."/>
            <person name="Bopp D."/>
            <person name="Brown S.J."/>
            <person name="Bucher G."/>
            <person name="Butts T."/>
            <person name="Chaumot A."/>
            <person name="Denell R.E."/>
            <person name="Ferrier D.E."/>
            <person name="Friedrich M."/>
            <person name="Gordon C.M."/>
            <person name="Jindra M."/>
            <person name="Klingler M."/>
            <person name="Lan Q."/>
            <person name="Lattorff H.M."/>
            <person name="Laudet V."/>
            <person name="von Levetsow C."/>
            <person name="Liu Z."/>
            <person name="Lutz R."/>
            <person name="Lynch J.A."/>
            <person name="da Fonseca R.N."/>
            <person name="Posnien N."/>
            <person name="Reuter R."/>
            <person name="Roth S."/>
            <person name="Savard J."/>
            <person name="Schinko J.B."/>
            <person name="Schmitt C."/>
            <person name="Schoppmeier M."/>
            <person name="Schroder R."/>
            <person name="Shippy T.D."/>
            <person name="Simonnet F."/>
            <person name="Marques-Souza H."/>
            <person name="Tautz D."/>
            <person name="Tomoyasu Y."/>
            <person name="Trauner J."/>
            <person name="Van der Zee M."/>
            <person name="Vervoort M."/>
            <person name="Wittkopp N."/>
            <person name="Wimmer E.A."/>
            <person name="Yang X."/>
            <person name="Jones A.K."/>
            <person name="Sattelle D.B."/>
            <person name="Ebert P.R."/>
            <person name="Nelson D."/>
            <person name="Scott J.G."/>
            <person name="Beeman R.W."/>
            <person name="Muthukrishnan S."/>
            <person name="Kramer K.J."/>
            <person name="Arakane Y."/>
            <person name="Beeman R.W."/>
            <person name="Zhu Q."/>
            <person name="Hogenkamp D."/>
            <person name="Dixit R."/>
            <person name="Oppert B."/>
            <person name="Jiang H."/>
            <person name="Zou Z."/>
            <person name="Marshall J."/>
            <person name="Elpidina E."/>
            <person name="Vinokurov K."/>
            <person name="Oppert C."/>
            <person name="Zou Z."/>
            <person name="Evans J."/>
            <person name="Lu Z."/>
            <person name="Zhao P."/>
            <person name="Sumathipala N."/>
            <person name="Altincicek B."/>
            <person name="Vilcinskas A."/>
            <person name="Williams M."/>
            <person name="Hultmark D."/>
            <person name="Hetru C."/>
            <person name="Jiang H."/>
            <person name="Grimmelikhuijzen C.J."/>
            <person name="Hauser F."/>
            <person name="Cazzamali G."/>
            <person name="Williamson M."/>
            <person name="Park Y."/>
            <person name="Li B."/>
            <person name="Tanaka Y."/>
            <person name="Predel R."/>
            <person name="Neupert S."/>
            <person name="Schachtner J."/>
            <person name="Verleyen P."/>
            <person name="Raible F."/>
            <person name="Bork P."/>
            <person name="Friedrich M."/>
            <person name="Walden K.K."/>
            <person name="Robertson H.M."/>
            <person name="Angeli S."/>
            <person name="Foret S."/>
            <person name="Bucher G."/>
            <person name="Schuetz S."/>
            <person name="Maleszka R."/>
            <person name="Wimmer E.A."/>
            <person name="Beeman R.W."/>
            <person name="Lorenzen M."/>
            <person name="Tomoyasu Y."/>
            <person name="Miller S.C."/>
            <person name="Grossmann D."/>
            <person name="Bucher G."/>
        </authorList>
    </citation>
    <scope>NUCLEOTIDE SEQUENCE [LARGE SCALE GENOMIC DNA]</scope>
    <source>
        <strain evidence="1 2">Georgia GA2</strain>
    </source>
</reference>
<organism evidence="1 2">
    <name type="scientific">Tribolium castaneum</name>
    <name type="common">Red flour beetle</name>
    <dbReference type="NCBI Taxonomy" id="7070"/>
    <lineage>
        <taxon>Eukaryota</taxon>
        <taxon>Metazoa</taxon>
        <taxon>Ecdysozoa</taxon>
        <taxon>Arthropoda</taxon>
        <taxon>Hexapoda</taxon>
        <taxon>Insecta</taxon>
        <taxon>Pterygota</taxon>
        <taxon>Neoptera</taxon>
        <taxon>Endopterygota</taxon>
        <taxon>Coleoptera</taxon>
        <taxon>Polyphaga</taxon>
        <taxon>Cucujiformia</taxon>
        <taxon>Tenebrionidae</taxon>
        <taxon>Tenebrionidae incertae sedis</taxon>
        <taxon>Tribolium</taxon>
    </lineage>
</organism>
<accession>D6WEW2</accession>
<dbReference type="EMBL" id="KQ971318">
    <property type="protein sequence ID" value="EFA00325.1"/>
    <property type="molecule type" value="Genomic_DNA"/>
</dbReference>
<name>D6WEW2_TRICA</name>
<dbReference type="HOGENOM" id="CLU_1733836_0_0_1"/>
<proteinExistence type="predicted"/>
<dbReference type="AlphaFoldDB" id="D6WEW2"/>
<dbReference type="InParanoid" id="D6WEW2"/>
<keyword evidence="2" id="KW-1185">Reference proteome</keyword>
<dbReference type="Proteomes" id="UP000007266">
    <property type="component" value="Linkage group 3"/>
</dbReference>
<gene>
    <name evidence="1" type="primary">GLEAN_03163</name>
    <name evidence="1" type="ORF">TcasGA2_TC003163</name>
</gene>
<evidence type="ECO:0000313" key="1">
    <source>
        <dbReference type="EMBL" id="EFA00325.1"/>
    </source>
</evidence>
<evidence type="ECO:0000313" key="2">
    <source>
        <dbReference type="Proteomes" id="UP000007266"/>
    </source>
</evidence>
<protein>
    <submittedName>
        <fullName evidence="1">Uncharacterized protein</fullName>
    </submittedName>
</protein>